<protein>
    <submittedName>
        <fullName evidence="5">Hemolysin A</fullName>
    </submittedName>
</protein>
<dbReference type="PANTHER" id="PTHR32319">
    <property type="entry name" value="BACTERIAL HEMOLYSIN-LIKE PROTEIN"/>
    <property type="match status" value="1"/>
</dbReference>
<dbReference type="Pfam" id="PF01479">
    <property type="entry name" value="S4"/>
    <property type="match status" value="1"/>
</dbReference>
<dbReference type="NCBIfam" id="TIGR00478">
    <property type="entry name" value="tly"/>
    <property type="match status" value="1"/>
</dbReference>
<dbReference type="SUPFAM" id="SSF53335">
    <property type="entry name" value="S-adenosyl-L-methionine-dependent methyltransferases"/>
    <property type="match status" value="1"/>
</dbReference>
<comment type="similarity">
    <text evidence="2">Belongs to the TlyA family.</text>
</comment>
<dbReference type="InterPro" id="IPR047048">
    <property type="entry name" value="TlyA"/>
</dbReference>
<dbReference type="InterPro" id="IPR002877">
    <property type="entry name" value="RNA_MeTrfase_FtsJ_dom"/>
</dbReference>
<keyword evidence="1 3" id="KW-0694">RNA-binding</keyword>
<evidence type="ECO:0000256" key="2">
    <source>
        <dbReference type="ARBA" id="ARBA00029460"/>
    </source>
</evidence>
<dbReference type="PIRSF" id="PIRSF005578">
    <property type="entry name" value="TlyA"/>
    <property type="match status" value="1"/>
</dbReference>
<dbReference type="GO" id="GO:0008168">
    <property type="term" value="F:methyltransferase activity"/>
    <property type="evidence" value="ECO:0007669"/>
    <property type="project" value="InterPro"/>
</dbReference>
<dbReference type="Gene3D" id="3.40.50.150">
    <property type="entry name" value="Vaccinia Virus protein VP39"/>
    <property type="match status" value="1"/>
</dbReference>
<dbReference type="InterPro" id="IPR036986">
    <property type="entry name" value="S4_RNA-bd_sf"/>
</dbReference>
<dbReference type="GO" id="GO:0032259">
    <property type="term" value="P:methylation"/>
    <property type="evidence" value="ECO:0007669"/>
    <property type="project" value="InterPro"/>
</dbReference>
<dbReference type="CDD" id="cd00165">
    <property type="entry name" value="S4"/>
    <property type="match status" value="1"/>
</dbReference>
<evidence type="ECO:0000259" key="4">
    <source>
        <dbReference type="SMART" id="SM00363"/>
    </source>
</evidence>
<dbReference type="SMART" id="SM00363">
    <property type="entry name" value="S4"/>
    <property type="match status" value="1"/>
</dbReference>
<reference evidence="5" key="1">
    <citation type="submission" date="2018-02" db="EMBL/GenBank/DDBJ databases">
        <title>Rhizophora mucronata_Transcriptome.</title>
        <authorList>
            <person name="Meera S.P."/>
            <person name="Sreeshan A."/>
            <person name="Augustine A."/>
        </authorList>
    </citation>
    <scope>NUCLEOTIDE SEQUENCE</scope>
    <source>
        <tissue evidence="5">Leaf</tissue>
    </source>
</reference>
<name>A0A2P2JRU0_RHIMU</name>
<evidence type="ECO:0000256" key="3">
    <source>
        <dbReference type="PROSITE-ProRule" id="PRU00182"/>
    </source>
</evidence>
<dbReference type="GO" id="GO:0003723">
    <property type="term" value="F:RNA binding"/>
    <property type="evidence" value="ECO:0007669"/>
    <property type="project" value="UniProtKB-KW"/>
</dbReference>
<proteinExistence type="inferred from homology"/>
<feature type="domain" description="RNA-binding S4" evidence="4">
    <location>
        <begin position="62"/>
        <end position="127"/>
    </location>
</feature>
<dbReference type="EMBL" id="GGEC01015693">
    <property type="protein sequence ID" value="MBW96176.1"/>
    <property type="molecule type" value="Transcribed_RNA"/>
</dbReference>
<dbReference type="PROSITE" id="PS50889">
    <property type="entry name" value="S4"/>
    <property type="match status" value="1"/>
</dbReference>
<organism evidence="5">
    <name type="scientific">Rhizophora mucronata</name>
    <name type="common">Asiatic mangrove</name>
    <dbReference type="NCBI Taxonomy" id="61149"/>
    <lineage>
        <taxon>Eukaryota</taxon>
        <taxon>Viridiplantae</taxon>
        <taxon>Streptophyta</taxon>
        <taxon>Embryophyta</taxon>
        <taxon>Tracheophyta</taxon>
        <taxon>Spermatophyta</taxon>
        <taxon>Magnoliopsida</taxon>
        <taxon>eudicotyledons</taxon>
        <taxon>Gunneridae</taxon>
        <taxon>Pentapetalae</taxon>
        <taxon>rosids</taxon>
        <taxon>fabids</taxon>
        <taxon>Malpighiales</taxon>
        <taxon>Rhizophoraceae</taxon>
        <taxon>Rhizophora</taxon>
    </lineage>
</organism>
<dbReference type="AlphaFoldDB" id="A0A2P2JRU0"/>
<dbReference type="InterPro" id="IPR004538">
    <property type="entry name" value="Hemolysin_A/TlyA"/>
</dbReference>
<dbReference type="InterPro" id="IPR029063">
    <property type="entry name" value="SAM-dependent_MTases_sf"/>
</dbReference>
<dbReference type="InterPro" id="IPR002942">
    <property type="entry name" value="S4_RNA-bd"/>
</dbReference>
<evidence type="ECO:0000313" key="5">
    <source>
        <dbReference type="EMBL" id="MBW96176.1"/>
    </source>
</evidence>
<sequence>MGLQFLKLPIFSRCCPTSSSFTLSKSSLGLSVRWVTPEIRCCISRGFAAAKATKIQLPKRKKRLDEVCLERFQQYSRKFVQSWILQGKVFVNGKMVNKAGTPVSDQAVVEIMAEVPKYVCRAGYKLEAAIEQLGVDVKGKVALDSGLSTGGFTDCLLQHGASFVYGVDVGYGQVADKIRWDERVSVVEKTNLRYLSGLPQQVDLVTLDLSFISILLVMPAVVNVMKEDAKLVTLVKPQFEAHRTQVGSGGIVRDQQVHQEVLEKIIKGVEGFGFISNGWIESPLKGAEGNTEFLVYFSQMAQKNA</sequence>
<dbReference type="Pfam" id="PF01728">
    <property type="entry name" value="FtsJ"/>
    <property type="match status" value="1"/>
</dbReference>
<dbReference type="Gene3D" id="3.10.290.10">
    <property type="entry name" value="RNA-binding S4 domain"/>
    <property type="match status" value="1"/>
</dbReference>
<dbReference type="PANTHER" id="PTHR32319:SF0">
    <property type="entry name" value="BACTERIAL HEMOLYSIN-LIKE PROTEIN"/>
    <property type="match status" value="1"/>
</dbReference>
<evidence type="ECO:0000256" key="1">
    <source>
        <dbReference type="ARBA" id="ARBA00022884"/>
    </source>
</evidence>
<accession>A0A2P2JRU0</accession>